<accession>A0A2L2X964</accession>
<dbReference type="AlphaFoldDB" id="A0A2L2X964"/>
<evidence type="ECO:0000313" key="2">
    <source>
        <dbReference type="Proteomes" id="UP000239549"/>
    </source>
</evidence>
<name>A0A2L2X964_9FIRM</name>
<comment type="caution">
    <text evidence="1">The sequence shown here is derived from an EMBL/GenBank/DDBJ whole genome shotgun (WGS) entry which is preliminary data.</text>
</comment>
<keyword evidence="2" id="KW-1185">Reference proteome</keyword>
<evidence type="ECO:0000313" key="1">
    <source>
        <dbReference type="EMBL" id="GBF32464.1"/>
    </source>
</evidence>
<proteinExistence type="predicted"/>
<organism evidence="1 2">
    <name type="scientific">Desulfocucumis palustris</name>
    <dbReference type="NCBI Taxonomy" id="1898651"/>
    <lineage>
        <taxon>Bacteria</taxon>
        <taxon>Bacillati</taxon>
        <taxon>Bacillota</taxon>
        <taxon>Clostridia</taxon>
        <taxon>Eubacteriales</taxon>
        <taxon>Desulfocucumaceae</taxon>
        <taxon>Desulfocucumis</taxon>
    </lineage>
</organism>
<gene>
    <name evidence="1" type="ORF">DCCM_0660</name>
</gene>
<sequence length="39" mass="4169">MPSFVIFTVNVDDGLTPATGVFSINPVVNEAIVPSPYIF</sequence>
<reference evidence="2" key="1">
    <citation type="submission" date="2018-02" db="EMBL/GenBank/DDBJ databases">
        <title>Genome sequence of Desulfocucumis palustris strain NAW-5.</title>
        <authorList>
            <person name="Watanabe M."/>
            <person name="Kojima H."/>
            <person name="Fukui M."/>
        </authorList>
    </citation>
    <scope>NUCLEOTIDE SEQUENCE [LARGE SCALE GENOMIC DNA]</scope>
    <source>
        <strain evidence="2">NAW-5</strain>
    </source>
</reference>
<dbReference type="Proteomes" id="UP000239549">
    <property type="component" value="Unassembled WGS sequence"/>
</dbReference>
<dbReference type="EMBL" id="BFAV01000030">
    <property type="protein sequence ID" value="GBF32464.1"/>
    <property type="molecule type" value="Genomic_DNA"/>
</dbReference>
<protein>
    <submittedName>
        <fullName evidence="1">Uncharacterized protein</fullName>
    </submittedName>
</protein>